<dbReference type="KEGG" id="suls:Sdiek1_1345"/>
<evidence type="ECO:0000313" key="2">
    <source>
        <dbReference type="EMBL" id="ARU48509.1"/>
    </source>
</evidence>
<dbReference type="Proteomes" id="UP000196005">
    <property type="component" value="Chromosome"/>
</dbReference>
<protein>
    <submittedName>
        <fullName evidence="2">Uncharacterized protein</fullName>
    </submittedName>
</protein>
<dbReference type="RefSeq" id="WP_087438457.1">
    <property type="nucleotide sequence ID" value="NZ_CP021416.1"/>
</dbReference>
<dbReference type="EMBL" id="CP021416">
    <property type="protein sequence ID" value="ARU48509.1"/>
    <property type="molecule type" value="Genomic_DNA"/>
</dbReference>
<dbReference type="OrthoDB" id="5340304at2"/>
<gene>
    <name evidence="2" type="ORF">Sdiek1_1345</name>
</gene>
<reference evidence="3" key="1">
    <citation type="submission" date="2017-05" db="EMBL/GenBank/DDBJ databases">
        <title>Dechlorination kinetics govern the competition between two new strains of the genus Sulfurospirillum.</title>
        <authorList>
            <person name="Buttet G.F."/>
            <person name="Murray A.M."/>
            <person name="Goris T."/>
            <person name="Burion M."/>
            <person name="Lin B."/>
            <person name="Rolle M."/>
            <person name="Maillard J."/>
        </authorList>
    </citation>
    <scope>NUCLEOTIDE SEQUENCE [LARGE SCALE GENOMIC DNA]</scope>
    <source>
        <strain evidence="3">SL2-1</strain>
    </source>
</reference>
<feature type="compositionally biased region" description="Gly residues" evidence="1">
    <location>
        <begin position="107"/>
        <end position="126"/>
    </location>
</feature>
<name>A0A1Y0HK55_9BACT</name>
<evidence type="ECO:0000313" key="3">
    <source>
        <dbReference type="Proteomes" id="UP000196005"/>
    </source>
</evidence>
<organism evidence="2 3">
    <name type="scientific">Sulfurospirillum diekertiae</name>
    <dbReference type="NCBI Taxonomy" id="1854492"/>
    <lineage>
        <taxon>Bacteria</taxon>
        <taxon>Pseudomonadati</taxon>
        <taxon>Campylobacterota</taxon>
        <taxon>Epsilonproteobacteria</taxon>
        <taxon>Campylobacterales</taxon>
        <taxon>Sulfurospirillaceae</taxon>
        <taxon>Sulfurospirillum</taxon>
    </lineage>
</organism>
<sequence>MKHTILLALVTLQLYALDDNDITQEIQKTQNMEELTTQMHSAPRQYRHRYIQAIKERTRVENEAKREQLMSELSAEKREEIQIQQINTLTGRNANGNSSNASAGACNGSGKGGNGKGGGGGGKGGK</sequence>
<evidence type="ECO:0000256" key="1">
    <source>
        <dbReference type="SAM" id="MobiDB-lite"/>
    </source>
</evidence>
<feature type="compositionally biased region" description="Low complexity" evidence="1">
    <location>
        <begin position="93"/>
        <end position="106"/>
    </location>
</feature>
<keyword evidence="3" id="KW-1185">Reference proteome</keyword>
<dbReference type="AlphaFoldDB" id="A0A1Y0HK55"/>
<accession>A0A1Y0HK55</accession>
<proteinExistence type="predicted"/>
<feature type="region of interest" description="Disordered" evidence="1">
    <location>
        <begin position="90"/>
        <end position="126"/>
    </location>
</feature>